<dbReference type="CDD" id="cd18493">
    <property type="entry name" value="BACK_BTBD17"/>
    <property type="match status" value="1"/>
</dbReference>
<keyword evidence="3" id="KW-1185">Reference proteome</keyword>
<sequence>MYFHILSSVCVALARLVNTPGEAHNSGFDTNKMDDSEDFGGDGDKNSKDNKRNTTTTKMEEGEEHSQDSSVMNNSQSVLEKIANLYAEQLMSDIILVVGNEQYPAHRVILCASSEVFQVMLMNPQWNECRKHVIELVEEPCCTAVFPQFLKYLYVGQIKISLQTVMPMLALADKYNVKDLVELCVDYMMKHIAKAATQGYLVSWLQYTIAFSPYHKELTETLKRFLKWNLEMVSESKDFVELDGAIMVLLLQQNDIVVTSEYQLFGILQRWLLHRKEVYDNDETLTLEEKNTAFLQLVEQTVVHIRFAMMTPRELAHLLLFPLLEYHKEYIVQRMAIGMSYQSGQEDRVREVRYSPEGMLQFTPRLYSNDTWSVSIHVKEFDQIEKYTNYVTCFFSQRNIAETEDDHTITWEIEFFPRGVKYNKAKIIWGEDVPEFSLKTVRLRVTCKYPQLDEERFKVAVLITGVQNKIDHILTVHERTEYFSNKVRVLNVDNLIPYDELALSSIKLSPHLIGAERNNLSIQVIIAPMGPYTCRDAPPFDFK</sequence>
<feature type="compositionally biased region" description="Basic and acidic residues" evidence="1">
    <location>
        <begin position="42"/>
        <end position="67"/>
    </location>
</feature>
<dbReference type="Pfam" id="PF00651">
    <property type="entry name" value="BTB"/>
    <property type="match status" value="1"/>
</dbReference>
<evidence type="ECO:0000313" key="3">
    <source>
        <dbReference type="Proteomes" id="UP001652620"/>
    </source>
</evidence>
<dbReference type="PANTHER" id="PTHR24410">
    <property type="entry name" value="HL07962P-RELATED"/>
    <property type="match status" value="1"/>
</dbReference>
<dbReference type="FunCoup" id="A0A6I9VC32">
    <property type="interactions" value="649"/>
</dbReference>
<dbReference type="PANTHER" id="PTHR24410:SF41">
    <property type="entry name" value="HL07962P"/>
    <property type="match status" value="1"/>
</dbReference>
<dbReference type="Gene3D" id="1.25.40.420">
    <property type="match status" value="1"/>
</dbReference>
<dbReference type="SMART" id="SM00875">
    <property type="entry name" value="BACK"/>
    <property type="match status" value="1"/>
</dbReference>
<gene>
    <name evidence="4" type="primary">LOC105228796</name>
</gene>
<dbReference type="Proteomes" id="UP001652620">
    <property type="component" value="Chromosome 4"/>
</dbReference>
<dbReference type="CDD" id="cd18292">
    <property type="entry name" value="BTB_POZ_BTBD17"/>
    <property type="match status" value="1"/>
</dbReference>
<dbReference type="InterPro" id="IPR011705">
    <property type="entry name" value="BACK"/>
</dbReference>
<feature type="domain" description="BTB" evidence="2">
    <location>
        <begin position="92"/>
        <end position="162"/>
    </location>
</feature>
<dbReference type="SMART" id="SM00225">
    <property type="entry name" value="BTB"/>
    <property type="match status" value="1"/>
</dbReference>
<accession>A0A6I9VC32</accession>
<reference evidence="4" key="1">
    <citation type="submission" date="2025-08" db="UniProtKB">
        <authorList>
            <consortium name="RefSeq"/>
        </authorList>
    </citation>
    <scope>IDENTIFICATION</scope>
    <source>
        <tissue evidence="4">Adult</tissue>
    </source>
</reference>
<feature type="region of interest" description="Disordered" evidence="1">
    <location>
        <begin position="22"/>
        <end position="73"/>
    </location>
</feature>
<name>A0A6I9VC32_BACDO</name>
<dbReference type="PROSITE" id="PS50097">
    <property type="entry name" value="BTB"/>
    <property type="match status" value="1"/>
</dbReference>
<dbReference type="InterPro" id="IPR011333">
    <property type="entry name" value="SKP1/BTB/POZ_sf"/>
</dbReference>
<dbReference type="InParanoid" id="A0A6I9VC32"/>
<dbReference type="OrthoDB" id="2359033at2759"/>
<dbReference type="RefSeq" id="XP_011207070.2">
    <property type="nucleotide sequence ID" value="XM_011208768.4"/>
</dbReference>
<dbReference type="Gene3D" id="3.30.710.10">
    <property type="entry name" value="Potassium Channel Kv1.1, Chain A"/>
    <property type="match status" value="1"/>
</dbReference>
<dbReference type="InterPro" id="IPR056184">
    <property type="entry name" value="TRAF_BTBD17"/>
</dbReference>
<dbReference type="InterPro" id="IPR000210">
    <property type="entry name" value="BTB/POZ_dom"/>
</dbReference>
<dbReference type="Pfam" id="PF07707">
    <property type="entry name" value="BACK"/>
    <property type="match status" value="1"/>
</dbReference>
<protein>
    <submittedName>
        <fullName evidence="4">BTB/POZ domain-containing protein 17 isoform X1</fullName>
    </submittedName>
</protein>
<dbReference type="InterPro" id="IPR051481">
    <property type="entry name" value="BTB-POZ/Galectin-3-binding"/>
</dbReference>
<evidence type="ECO:0000313" key="4">
    <source>
        <dbReference type="RefSeq" id="XP_011207070.2"/>
    </source>
</evidence>
<organism evidence="3 4">
    <name type="scientific">Bactrocera dorsalis</name>
    <name type="common">Oriental fruit fly</name>
    <name type="synonym">Dacus dorsalis</name>
    <dbReference type="NCBI Taxonomy" id="27457"/>
    <lineage>
        <taxon>Eukaryota</taxon>
        <taxon>Metazoa</taxon>
        <taxon>Ecdysozoa</taxon>
        <taxon>Arthropoda</taxon>
        <taxon>Hexapoda</taxon>
        <taxon>Insecta</taxon>
        <taxon>Pterygota</taxon>
        <taxon>Neoptera</taxon>
        <taxon>Endopterygota</taxon>
        <taxon>Diptera</taxon>
        <taxon>Brachycera</taxon>
        <taxon>Muscomorpha</taxon>
        <taxon>Tephritoidea</taxon>
        <taxon>Tephritidae</taxon>
        <taxon>Bactrocera</taxon>
        <taxon>Bactrocera</taxon>
    </lineage>
</organism>
<evidence type="ECO:0000259" key="2">
    <source>
        <dbReference type="PROSITE" id="PS50097"/>
    </source>
</evidence>
<proteinExistence type="predicted"/>
<dbReference type="SUPFAM" id="SSF54695">
    <property type="entry name" value="POZ domain"/>
    <property type="match status" value="1"/>
</dbReference>
<dbReference type="KEGG" id="bdr:105228796"/>
<dbReference type="GeneID" id="105228796"/>
<dbReference type="AlphaFoldDB" id="A0A6I9VC32"/>
<dbReference type="Pfam" id="PF23651">
    <property type="entry name" value="TRAF_BTBD17"/>
    <property type="match status" value="1"/>
</dbReference>
<evidence type="ECO:0000256" key="1">
    <source>
        <dbReference type="SAM" id="MobiDB-lite"/>
    </source>
</evidence>